<accession>A0AAW2V617</accession>
<name>A0AAW2V617_SESRA</name>
<organism evidence="1">
    <name type="scientific">Sesamum radiatum</name>
    <name type="common">Black benniseed</name>
    <dbReference type="NCBI Taxonomy" id="300843"/>
    <lineage>
        <taxon>Eukaryota</taxon>
        <taxon>Viridiplantae</taxon>
        <taxon>Streptophyta</taxon>
        <taxon>Embryophyta</taxon>
        <taxon>Tracheophyta</taxon>
        <taxon>Spermatophyta</taxon>
        <taxon>Magnoliopsida</taxon>
        <taxon>eudicotyledons</taxon>
        <taxon>Gunneridae</taxon>
        <taxon>Pentapetalae</taxon>
        <taxon>asterids</taxon>
        <taxon>lamiids</taxon>
        <taxon>Lamiales</taxon>
        <taxon>Pedaliaceae</taxon>
        <taxon>Sesamum</taxon>
    </lineage>
</organism>
<reference evidence="1" key="2">
    <citation type="journal article" date="2024" name="Plant">
        <title>Genomic evolution and insights into agronomic trait innovations of Sesamum species.</title>
        <authorList>
            <person name="Miao H."/>
            <person name="Wang L."/>
            <person name="Qu L."/>
            <person name="Liu H."/>
            <person name="Sun Y."/>
            <person name="Le M."/>
            <person name="Wang Q."/>
            <person name="Wei S."/>
            <person name="Zheng Y."/>
            <person name="Lin W."/>
            <person name="Duan Y."/>
            <person name="Cao H."/>
            <person name="Xiong S."/>
            <person name="Wang X."/>
            <person name="Wei L."/>
            <person name="Li C."/>
            <person name="Ma Q."/>
            <person name="Ju M."/>
            <person name="Zhao R."/>
            <person name="Li G."/>
            <person name="Mu C."/>
            <person name="Tian Q."/>
            <person name="Mei H."/>
            <person name="Zhang T."/>
            <person name="Gao T."/>
            <person name="Zhang H."/>
        </authorList>
    </citation>
    <scope>NUCLEOTIDE SEQUENCE</scope>
    <source>
        <strain evidence="1">G02</strain>
    </source>
</reference>
<protein>
    <recommendedName>
        <fullName evidence="2">Secreted protein</fullName>
    </recommendedName>
</protein>
<evidence type="ECO:0008006" key="2">
    <source>
        <dbReference type="Google" id="ProtNLM"/>
    </source>
</evidence>
<gene>
    <name evidence="1" type="ORF">Sradi_1022700</name>
</gene>
<comment type="caution">
    <text evidence="1">The sequence shown here is derived from an EMBL/GenBank/DDBJ whole genome shotgun (WGS) entry which is preliminary data.</text>
</comment>
<evidence type="ECO:0000313" key="1">
    <source>
        <dbReference type="EMBL" id="KAL0424879.1"/>
    </source>
</evidence>
<dbReference type="EMBL" id="JACGWJ010000004">
    <property type="protein sequence ID" value="KAL0424879.1"/>
    <property type="molecule type" value="Genomic_DNA"/>
</dbReference>
<reference evidence="1" key="1">
    <citation type="submission" date="2020-06" db="EMBL/GenBank/DDBJ databases">
        <authorList>
            <person name="Li T."/>
            <person name="Hu X."/>
            <person name="Zhang T."/>
            <person name="Song X."/>
            <person name="Zhang H."/>
            <person name="Dai N."/>
            <person name="Sheng W."/>
            <person name="Hou X."/>
            <person name="Wei L."/>
        </authorList>
    </citation>
    <scope>NUCLEOTIDE SEQUENCE</scope>
    <source>
        <strain evidence="1">G02</strain>
        <tissue evidence="1">Leaf</tissue>
    </source>
</reference>
<dbReference type="AlphaFoldDB" id="A0AAW2V617"/>
<sequence length="61" mass="6359">MLRDVGNFATLMGCTCAAVGSSAGVEVLCRSCANVGKSQATEGRGRSTFCTLQSIMPRTEK</sequence>
<proteinExistence type="predicted"/>